<evidence type="ECO:0000256" key="5">
    <source>
        <dbReference type="ARBA" id="ARBA00022692"/>
    </source>
</evidence>
<dbReference type="Pfam" id="PF06580">
    <property type="entry name" value="His_kinase"/>
    <property type="match status" value="1"/>
</dbReference>
<dbReference type="EMBL" id="SMGJ01000009">
    <property type="protein sequence ID" value="TCK66984.1"/>
    <property type="molecule type" value="Genomic_DNA"/>
</dbReference>
<evidence type="ECO:0000256" key="1">
    <source>
        <dbReference type="ARBA" id="ARBA00004651"/>
    </source>
</evidence>
<reference evidence="15 16" key="1">
    <citation type="submission" date="2019-03" db="EMBL/GenBank/DDBJ databases">
        <title>Genomic Encyclopedia of Type Strains, Phase IV (KMG-IV): sequencing the most valuable type-strain genomes for metagenomic binning, comparative biology and taxonomic classification.</title>
        <authorList>
            <person name="Goeker M."/>
        </authorList>
    </citation>
    <scope>NUCLEOTIDE SEQUENCE [LARGE SCALE GENOMIC DNA]</scope>
    <source>
        <strain evidence="15 16">DSM 10053</strain>
    </source>
</reference>
<keyword evidence="10" id="KW-0902">Two-component regulatory system</keyword>
<keyword evidence="5" id="KW-0812">Transmembrane</keyword>
<dbReference type="InterPro" id="IPR010559">
    <property type="entry name" value="Sig_transdc_His_kin_internal"/>
</dbReference>
<evidence type="ECO:0000259" key="12">
    <source>
        <dbReference type="Pfam" id="PF02518"/>
    </source>
</evidence>
<accession>A0A4R1KPQ7</accession>
<dbReference type="RefSeq" id="WP_132302813.1">
    <property type="nucleotide sequence ID" value="NZ_CP170642.1"/>
</dbReference>
<dbReference type="InterPro" id="IPR018771">
    <property type="entry name" value="PocR_dom"/>
</dbReference>
<dbReference type="InterPro" id="IPR036890">
    <property type="entry name" value="HATPase_C_sf"/>
</dbReference>
<feature type="domain" description="Signal transduction histidine kinase internal region" evidence="13">
    <location>
        <begin position="204"/>
        <end position="284"/>
    </location>
</feature>
<dbReference type="SUPFAM" id="SSF55874">
    <property type="entry name" value="ATPase domain of HSP90 chaperone/DNA topoisomerase II/histidine kinase"/>
    <property type="match status" value="1"/>
</dbReference>
<dbReference type="Pfam" id="PF02518">
    <property type="entry name" value="HATPase_c"/>
    <property type="match status" value="1"/>
</dbReference>
<keyword evidence="4" id="KW-0808">Transferase</keyword>
<dbReference type="PANTHER" id="PTHR34220:SF11">
    <property type="entry name" value="SENSOR PROTEIN KINASE HPTS"/>
    <property type="match status" value="1"/>
</dbReference>
<dbReference type="PANTHER" id="PTHR34220">
    <property type="entry name" value="SENSOR HISTIDINE KINASE YPDA"/>
    <property type="match status" value="1"/>
</dbReference>
<sequence>MTTKFHLSELLDLNQLKVIQNMFSKAIGVALVFVDPNGVPVIEPSGFSDFCRICRESPIFANQCFQCDKAGGLAAMRANKPVVYRCNCGFVEFAVPLIVNEEYLGAFISGQIRVEGNREEDIPYIVDHSEEWKNNPNLLKAYYKVNTIPYERFESSAYLLFNITRSLAEKNYLNIMQNTLHSQTLQLETEKRTRAELEKSLSEAEYKALSYQINPHFLFNVLNTIGRLALLENAMETENMVYQFSDMMRYILKKRKNNRITIGTELNLIENYISIQKLRLADRFDYKIDVDKKYLDIECPFLIWQPIVENFFKYVAELKEKSSFISITAYEEQQDLCIKFADNGDGIPTEVIANIYNNSLTDDDYKVNSVGLKNIHHRLKLSFGSDYGLIIQSKQEPNMGTTIILKIPMAVNEASYV</sequence>
<evidence type="ECO:0000259" key="14">
    <source>
        <dbReference type="Pfam" id="PF10114"/>
    </source>
</evidence>
<dbReference type="GO" id="GO:0005886">
    <property type="term" value="C:plasma membrane"/>
    <property type="evidence" value="ECO:0007669"/>
    <property type="project" value="UniProtKB-SubCell"/>
</dbReference>
<dbReference type="InterPro" id="IPR050640">
    <property type="entry name" value="Bact_2-comp_sensor_kinase"/>
</dbReference>
<organism evidence="15 16">
    <name type="scientific">Lonepinella koalarum</name>
    <dbReference type="NCBI Taxonomy" id="53417"/>
    <lineage>
        <taxon>Bacteria</taxon>
        <taxon>Pseudomonadati</taxon>
        <taxon>Pseudomonadota</taxon>
        <taxon>Gammaproteobacteria</taxon>
        <taxon>Pasteurellales</taxon>
        <taxon>Pasteurellaceae</taxon>
        <taxon>Lonepinella</taxon>
    </lineage>
</organism>
<keyword evidence="11" id="KW-0472">Membrane</keyword>
<evidence type="ECO:0000256" key="9">
    <source>
        <dbReference type="ARBA" id="ARBA00022989"/>
    </source>
</evidence>
<comment type="caution">
    <text evidence="15">The sequence shown here is derived from an EMBL/GenBank/DDBJ whole genome shotgun (WGS) entry which is preliminary data.</text>
</comment>
<keyword evidence="7 15" id="KW-0418">Kinase</keyword>
<name>A0A4R1KPQ7_9PAST</name>
<proteinExistence type="predicted"/>
<dbReference type="Proteomes" id="UP000295496">
    <property type="component" value="Unassembled WGS sequence"/>
</dbReference>
<evidence type="ECO:0000313" key="16">
    <source>
        <dbReference type="Proteomes" id="UP000295496"/>
    </source>
</evidence>
<dbReference type="GO" id="GO:0000155">
    <property type="term" value="F:phosphorelay sensor kinase activity"/>
    <property type="evidence" value="ECO:0007669"/>
    <property type="project" value="InterPro"/>
</dbReference>
<keyword evidence="16" id="KW-1185">Reference proteome</keyword>
<evidence type="ECO:0000256" key="8">
    <source>
        <dbReference type="ARBA" id="ARBA00022840"/>
    </source>
</evidence>
<evidence type="ECO:0000256" key="11">
    <source>
        <dbReference type="ARBA" id="ARBA00023136"/>
    </source>
</evidence>
<dbReference type="InterPro" id="IPR003594">
    <property type="entry name" value="HATPase_dom"/>
</dbReference>
<feature type="domain" description="PocR" evidence="14">
    <location>
        <begin position="9"/>
        <end position="172"/>
    </location>
</feature>
<dbReference type="Gene3D" id="3.30.565.10">
    <property type="entry name" value="Histidine kinase-like ATPase, C-terminal domain"/>
    <property type="match status" value="1"/>
</dbReference>
<keyword evidence="8" id="KW-0067">ATP-binding</keyword>
<keyword evidence="2" id="KW-1003">Cell membrane</keyword>
<comment type="subcellular location">
    <subcellularLocation>
        <location evidence="1">Cell membrane</location>
        <topology evidence="1">Multi-pass membrane protein</topology>
    </subcellularLocation>
</comment>
<evidence type="ECO:0000256" key="4">
    <source>
        <dbReference type="ARBA" id="ARBA00022679"/>
    </source>
</evidence>
<dbReference type="GO" id="GO:0005524">
    <property type="term" value="F:ATP binding"/>
    <property type="evidence" value="ECO:0007669"/>
    <property type="project" value="UniProtKB-KW"/>
</dbReference>
<keyword evidence="6" id="KW-0547">Nucleotide-binding</keyword>
<evidence type="ECO:0000259" key="13">
    <source>
        <dbReference type="Pfam" id="PF06580"/>
    </source>
</evidence>
<gene>
    <name evidence="15" type="ORF">EV692_2258</name>
</gene>
<evidence type="ECO:0000256" key="3">
    <source>
        <dbReference type="ARBA" id="ARBA00022553"/>
    </source>
</evidence>
<evidence type="ECO:0000256" key="10">
    <source>
        <dbReference type="ARBA" id="ARBA00023012"/>
    </source>
</evidence>
<keyword evidence="9" id="KW-1133">Transmembrane helix</keyword>
<protein>
    <submittedName>
        <fullName evidence="15">Histidine kinase/DNA gyrase B/HSP90-like ATPase</fullName>
    </submittedName>
</protein>
<evidence type="ECO:0000313" key="15">
    <source>
        <dbReference type="EMBL" id="TCK66984.1"/>
    </source>
</evidence>
<evidence type="ECO:0000256" key="7">
    <source>
        <dbReference type="ARBA" id="ARBA00022777"/>
    </source>
</evidence>
<keyword evidence="3" id="KW-0597">Phosphoprotein</keyword>
<dbReference type="AlphaFoldDB" id="A0A4R1KPQ7"/>
<evidence type="ECO:0000256" key="2">
    <source>
        <dbReference type="ARBA" id="ARBA00022475"/>
    </source>
</evidence>
<evidence type="ECO:0000256" key="6">
    <source>
        <dbReference type="ARBA" id="ARBA00022741"/>
    </source>
</evidence>
<feature type="domain" description="Histidine kinase/HSP90-like ATPase" evidence="12">
    <location>
        <begin position="303"/>
        <end position="410"/>
    </location>
</feature>
<dbReference type="Pfam" id="PF10114">
    <property type="entry name" value="PocR"/>
    <property type="match status" value="1"/>
</dbReference>